<keyword evidence="8 12" id="KW-0521">NADP</keyword>
<reference evidence="15 16" key="1">
    <citation type="submission" date="2016-10" db="EMBL/GenBank/DDBJ databases">
        <authorList>
            <person name="de Groot N.N."/>
        </authorList>
    </citation>
    <scope>NUCLEOTIDE SEQUENCE [LARGE SCALE GENOMIC DNA]</scope>
    <source>
        <strain evidence="15 16">DSM 15345</strain>
    </source>
</reference>
<dbReference type="Gene3D" id="3.30.360.10">
    <property type="entry name" value="Dihydrodipicolinate Reductase, domain 2"/>
    <property type="match status" value="1"/>
</dbReference>
<dbReference type="CDD" id="cd04881">
    <property type="entry name" value="ACT_HSDH-Hom"/>
    <property type="match status" value="1"/>
</dbReference>
<evidence type="ECO:0000256" key="2">
    <source>
        <dbReference type="ARBA" id="ARBA00005062"/>
    </source>
</evidence>
<dbReference type="SUPFAM" id="SSF51735">
    <property type="entry name" value="NAD(P)-binding Rossmann-fold domains"/>
    <property type="match status" value="1"/>
</dbReference>
<dbReference type="InterPro" id="IPR036291">
    <property type="entry name" value="NAD(P)-bd_dom_sf"/>
</dbReference>
<dbReference type="STRING" id="89524.SAMN05444370_101402"/>
<accession>A0A1H3VYA6</accession>
<feature type="active site" description="Proton donor" evidence="11">
    <location>
        <position position="207"/>
    </location>
</feature>
<evidence type="ECO:0000313" key="16">
    <source>
        <dbReference type="Proteomes" id="UP000198703"/>
    </source>
</evidence>
<evidence type="ECO:0000256" key="1">
    <source>
        <dbReference type="ARBA" id="ARBA00005056"/>
    </source>
</evidence>
<dbReference type="RefSeq" id="WP_093247849.1">
    <property type="nucleotide sequence ID" value="NZ_FNQM01000001.1"/>
</dbReference>
<dbReference type="PROSITE" id="PS01042">
    <property type="entry name" value="HOMOSER_DHGENASE"/>
    <property type="match status" value="1"/>
</dbReference>
<dbReference type="InterPro" id="IPR001342">
    <property type="entry name" value="HDH_cat"/>
</dbReference>
<feature type="binding site" evidence="12">
    <location>
        <position position="107"/>
    </location>
    <ligand>
        <name>NADPH</name>
        <dbReference type="ChEBI" id="CHEBI:57783"/>
    </ligand>
</feature>
<evidence type="ECO:0000256" key="9">
    <source>
        <dbReference type="ARBA" id="ARBA00023002"/>
    </source>
</evidence>
<organism evidence="15 16">
    <name type="scientific">Rubrimonas cliftonensis</name>
    <dbReference type="NCBI Taxonomy" id="89524"/>
    <lineage>
        <taxon>Bacteria</taxon>
        <taxon>Pseudomonadati</taxon>
        <taxon>Pseudomonadota</taxon>
        <taxon>Alphaproteobacteria</taxon>
        <taxon>Rhodobacterales</taxon>
        <taxon>Paracoccaceae</taxon>
        <taxon>Rubrimonas</taxon>
    </lineage>
</organism>
<dbReference type="PANTHER" id="PTHR43331:SF1">
    <property type="entry name" value="HOMOSERINE DEHYDROGENASE"/>
    <property type="match status" value="1"/>
</dbReference>
<name>A0A1H3VYA6_9RHOB</name>
<evidence type="ECO:0000256" key="5">
    <source>
        <dbReference type="ARBA" id="ARBA00013376"/>
    </source>
</evidence>
<keyword evidence="16" id="KW-1185">Reference proteome</keyword>
<dbReference type="Gene3D" id="3.30.70.260">
    <property type="match status" value="1"/>
</dbReference>
<protein>
    <recommendedName>
        <fullName evidence="5">Homoserine dehydrogenase</fullName>
        <ecNumber evidence="4">1.1.1.3</ecNumber>
    </recommendedName>
</protein>
<dbReference type="EC" id="1.1.1.3" evidence="4"/>
<proteinExistence type="inferred from homology"/>
<dbReference type="UniPathway" id="UPA00051">
    <property type="reaction ID" value="UER00465"/>
</dbReference>
<dbReference type="GO" id="GO:0009086">
    <property type="term" value="P:methionine biosynthetic process"/>
    <property type="evidence" value="ECO:0007669"/>
    <property type="project" value="UniProtKB-KW"/>
</dbReference>
<evidence type="ECO:0000256" key="7">
    <source>
        <dbReference type="ARBA" id="ARBA00022697"/>
    </source>
</evidence>
<evidence type="ECO:0000256" key="3">
    <source>
        <dbReference type="ARBA" id="ARBA00006753"/>
    </source>
</evidence>
<feature type="binding site" evidence="12">
    <location>
        <position position="192"/>
    </location>
    <ligand>
        <name>L-homoserine</name>
        <dbReference type="ChEBI" id="CHEBI:57476"/>
    </ligand>
</feature>
<gene>
    <name evidence="15" type="ORF">SAMN05444370_101402</name>
</gene>
<keyword evidence="6" id="KW-0028">Amino-acid biosynthesis</keyword>
<comment type="pathway">
    <text evidence="2">Amino-acid biosynthesis; L-methionine biosynthesis via de novo pathway; L-homoserine from L-aspartate: step 3/3.</text>
</comment>
<comment type="pathway">
    <text evidence="1">Amino-acid biosynthesis; L-threonine biosynthesis; L-threonine from L-aspartate: step 3/5.</text>
</comment>
<dbReference type="GO" id="GO:0004412">
    <property type="term" value="F:homoserine dehydrogenase activity"/>
    <property type="evidence" value="ECO:0007669"/>
    <property type="project" value="UniProtKB-EC"/>
</dbReference>
<evidence type="ECO:0000256" key="8">
    <source>
        <dbReference type="ARBA" id="ARBA00022857"/>
    </source>
</evidence>
<dbReference type="Pfam" id="PF01842">
    <property type="entry name" value="ACT"/>
    <property type="match status" value="1"/>
</dbReference>
<dbReference type="AlphaFoldDB" id="A0A1H3VYA6"/>
<dbReference type="InterPro" id="IPR002912">
    <property type="entry name" value="ACT_dom"/>
</dbReference>
<dbReference type="OrthoDB" id="9808167at2"/>
<evidence type="ECO:0000256" key="13">
    <source>
        <dbReference type="RuleBase" id="RU004171"/>
    </source>
</evidence>
<dbReference type="GO" id="GO:0050661">
    <property type="term" value="F:NADP binding"/>
    <property type="evidence" value="ECO:0007669"/>
    <property type="project" value="InterPro"/>
</dbReference>
<evidence type="ECO:0000259" key="14">
    <source>
        <dbReference type="PROSITE" id="PS51671"/>
    </source>
</evidence>
<keyword evidence="10" id="KW-0486">Methionine biosynthesis</keyword>
<evidence type="ECO:0000256" key="6">
    <source>
        <dbReference type="ARBA" id="ARBA00022605"/>
    </source>
</evidence>
<dbReference type="PANTHER" id="PTHR43331">
    <property type="entry name" value="HOMOSERINE DEHYDROGENASE"/>
    <property type="match status" value="1"/>
</dbReference>
<dbReference type="Proteomes" id="UP000198703">
    <property type="component" value="Unassembled WGS sequence"/>
</dbReference>
<comment type="similarity">
    <text evidence="3 13">Belongs to the homoserine dehydrogenase family.</text>
</comment>
<keyword evidence="7" id="KW-0791">Threonine biosynthesis</keyword>
<feature type="binding site" evidence="12">
    <location>
        <begin position="10"/>
        <end position="17"/>
    </location>
    <ligand>
        <name>NADP(+)</name>
        <dbReference type="ChEBI" id="CHEBI:58349"/>
    </ligand>
</feature>
<dbReference type="Pfam" id="PF03447">
    <property type="entry name" value="NAD_binding_3"/>
    <property type="match status" value="1"/>
</dbReference>
<dbReference type="EMBL" id="FNQM01000001">
    <property type="protein sequence ID" value="SDZ79789.1"/>
    <property type="molecule type" value="Genomic_DNA"/>
</dbReference>
<dbReference type="GO" id="GO:0009088">
    <property type="term" value="P:threonine biosynthetic process"/>
    <property type="evidence" value="ECO:0007669"/>
    <property type="project" value="UniProtKB-UniPathway"/>
</dbReference>
<evidence type="ECO:0000256" key="4">
    <source>
        <dbReference type="ARBA" id="ARBA00013213"/>
    </source>
</evidence>
<dbReference type="SUPFAM" id="SSF55021">
    <property type="entry name" value="ACT-like"/>
    <property type="match status" value="1"/>
</dbReference>
<dbReference type="PIRSF" id="PIRSF000098">
    <property type="entry name" value="Homoser_dehydrog"/>
    <property type="match status" value="1"/>
</dbReference>
<dbReference type="InterPro" id="IPR005106">
    <property type="entry name" value="Asp/hSer_DH_NAD-bd"/>
</dbReference>
<dbReference type="UniPathway" id="UPA00050">
    <property type="reaction ID" value="UER00063"/>
</dbReference>
<dbReference type="InterPro" id="IPR016204">
    <property type="entry name" value="HDH"/>
</dbReference>
<evidence type="ECO:0000256" key="10">
    <source>
        <dbReference type="ARBA" id="ARBA00023167"/>
    </source>
</evidence>
<keyword evidence="9" id="KW-0560">Oxidoreductase</keyword>
<dbReference type="FunFam" id="3.30.360.10:FF:000005">
    <property type="entry name" value="Homoserine dehydrogenase"/>
    <property type="match status" value="1"/>
</dbReference>
<dbReference type="NCBIfam" id="NF004976">
    <property type="entry name" value="PRK06349.1"/>
    <property type="match status" value="1"/>
</dbReference>
<feature type="domain" description="ACT" evidence="14">
    <location>
        <begin position="349"/>
        <end position="423"/>
    </location>
</feature>
<evidence type="ECO:0000313" key="15">
    <source>
        <dbReference type="EMBL" id="SDZ79789.1"/>
    </source>
</evidence>
<dbReference type="InterPro" id="IPR045865">
    <property type="entry name" value="ACT-like_dom_sf"/>
</dbReference>
<evidence type="ECO:0000256" key="12">
    <source>
        <dbReference type="PIRSR" id="PIRSR000098-2"/>
    </source>
</evidence>
<dbReference type="Pfam" id="PF00742">
    <property type="entry name" value="Homoserine_dh"/>
    <property type="match status" value="1"/>
</dbReference>
<dbReference type="Gene3D" id="3.40.50.720">
    <property type="entry name" value="NAD(P)-binding Rossmann-like Domain"/>
    <property type="match status" value="1"/>
</dbReference>
<evidence type="ECO:0000256" key="11">
    <source>
        <dbReference type="PIRSR" id="PIRSR000098-1"/>
    </source>
</evidence>
<dbReference type="InterPro" id="IPR019811">
    <property type="entry name" value="HDH_CS"/>
</dbReference>
<sequence>MTQPLRVGLAGLGTVGAGVARLLRDNADLIAPRAGRPIAVGAVSARNRGRDRGVDLSAAAWEDDPVALAGRGDLDVVVEAMGGSDGPALATVQAALSAGRHVVTANKALLAWHGAALAAAAEAAGVALRFEAAVAGGVPIVKGLSEGLAANRIARVYGVLNGTCNYILTEMARSGRDYAPVLAEAQAKGYAEADPSFDVGGIDAAHKLALLASLAFGVKPDFGSVSVEGIDAVSLADIAHADALGYRVKLLGVARRDGDAVERAVRPCLVRAGSAIGQLDGVTNAVVVEGDFVGRCVFEGPGAGAGPTASAIVADLIDIARGAAGPAFGVPAASLAPPVSGALRPAEHYVRLSLDDRPGALAEIAADLGTEGVSIRAMNQPDHAGEGGATVLIVTHACQREALDRALARVAARPVSLAEPVAFRIEDV</sequence>
<dbReference type="PROSITE" id="PS51671">
    <property type="entry name" value="ACT"/>
    <property type="match status" value="1"/>
</dbReference>
<dbReference type="SUPFAM" id="SSF55347">
    <property type="entry name" value="Glyceraldehyde-3-phosphate dehydrogenase-like, C-terminal domain"/>
    <property type="match status" value="1"/>
</dbReference>